<accession>A0A931GLT8</accession>
<organism evidence="2 3">
    <name type="scientific">Actinomadura viridis</name>
    <dbReference type="NCBI Taxonomy" id="58110"/>
    <lineage>
        <taxon>Bacteria</taxon>
        <taxon>Bacillati</taxon>
        <taxon>Actinomycetota</taxon>
        <taxon>Actinomycetes</taxon>
        <taxon>Streptosporangiales</taxon>
        <taxon>Thermomonosporaceae</taxon>
        <taxon>Actinomadura</taxon>
    </lineage>
</organism>
<protein>
    <submittedName>
        <fullName evidence="2">Uncharacterized protein</fullName>
    </submittedName>
</protein>
<comment type="caution">
    <text evidence="2">The sequence shown here is derived from an EMBL/GenBank/DDBJ whole genome shotgun (WGS) entry which is preliminary data.</text>
</comment>
<name>A0A931GLT8_9ACTN</name>
<gene>
    <name evidence="2" type="ORF">IW256_006005</name>
</gene>
<dbReference type="EMBL" id="JADOUA010000001">
    <property type="protein sequence ID" value="MBG6091892.1"/>
    <property type="molecule type" value="Genomic_DNA"/>
</dbReference>
<keyword evidence="3" id="KW-1185">Reference proteome</keyword>
<evidence type="ECO:0000256" key="1">
    <source>
        <dbReference type="SAM" id="MobiDB-lite"/>
    </source>
</evidence>
<dbReference type="AlphaFoldDB" id="A0A931GLT8"/>
<feature type="region of interest" description="Disordered" evidence="1">
    <location>
        <begin position="21"/>
        <end position="40"/>
    </location>
</feature>
<sequence length="40" mass="4033">MISVVASALIAALLRHVPPTGQEADEVEAGTDDVAMVTPG</sequence>
<reference evidence="2" key="1">
    <citation type="submission" date="2020-11" db="EMBL/GenBank/DDBJ databases">
        <title>Sequencing the genomes of 1000 actinobacteria strains.</title>
        <authorList>
            <person name="Klenk H.-P."/>
        </authorList>
    </citation>
    <scope>NUCLEOTIDE SEQUENCE</scope>
    <source>
        <strain evidence="2">DSM 43175</strain>
    </source>
</reference>
<evidence type="ECO:0000313" key="3">
    <source>
        <dbReference type="Proteomes" id="UP000614047"/>
    </source>
</evidence>
<proteinExistence type="predicted"/>
<evidence type="ECO:0000313" key="2">
    <source>
        <dbReference type="EMBL" id="MBG6091892.1"/>
    </source>
</evidence>
<dbReference type="Proteomes" id="UP000614047">
    <property type="component" value="Unassembled WGS sequence"/>
</dbReference>
<dbReference type="RefSeq" id="WP_269217952.1">
    <property type="nucleotide sequence ID" value="NZ_BAABES010000002.1"/>
</dbReference>